<name>A0A0P0Z6C5_9HYPH</name>
<feature type="compositionally biased region" description="Low complexity" evidence="14">
    <location>
        <begin position="99"/>
        <end position="113"/>
    </location>
</feature>
<dbReference type="InterPro" id="IPR015927">
    <property type="entry name" value="Peptidase_S24_S26A/B/C"/>
</dbReference>
<dbReference type="AlphaFoldDB" id="A0A0P0Z6C5"/>
<gene>
    <name evidence="12" type="primary">lexA</name>
</gene>
<evidence type="ECO:0000256" key="7">
    <source>
        <dbReference type="ARBA" id="ARBA00023015"/>
    </source>
</evidence>
<feature type="active site" description="For autocatalytic cleavage activity" evidence="12">
    <location>
        <position position="198"/>
    </location>
</feature>
<feature type="region of interest" description="Disordered" evidence="14">
    <location>
        <begin position="74"/>
        <end position="113"/>
    </location>
</feature>
<evidence type="ECO:0000256" key="6">
    <source>
        <dbReference type="ARBA" id="ARBA00022813"/>
    </source>
</evidence>
<evidence type="ECO:0000256" key="14">
    <source>
        <dbReference type="SAM" id="MobiDB-lite"/>
    </source>
</evidence>
<evidence type="ECO:0000259" key="15">
    <source>
        <dbReference type="Pfam" id="PF00717"/>
    </source>
</evidence>
<dbReference type="Pfam" id="PF01726">
    <property type="entry name" value="LexA_DNA_bind"/>
    <property type="match status" value="1"/>
</dbReference>
<dbReference type="GO" id="GO:0045892">
    <property type="term" value="P:negative regulation of DNA-templated transcription"/>
    <property type="evidence" value="ECO:0007669"/>
    <property type="project" value="UniProtKB-UniRule"/>
</dbReference>
<evidence type="ECO:0000259" key="16">
    <source>
        <dbReference type="Pfam" id="PF01726"/>
    </source>
</evidence>
<dbReference type="EC" id="3.4.21.88" evidence="12"/>
<feature type="domain" description="LexA repressor DNA-binding" evidence="16">
    <location>
        <begin position="2"/>
        <end position="63"/>
    </location>
</feature>
<evidence type="ECO:0000256" key="4">
    <source>
        <dbReference type="ARBA" id="ARBA00022763"/>
    </source>
</evidence>
<evidence type="ECO:0000256" key="9">
    <source>
        <dbReference type="ARBA" id="ARBA00023163"/>
    </source>
</evidence>
<dbReference type="SUPFAM" id="SSF51306">
    <property type="entry name" value="LexA/Signal peptidase"/>
    <property type="match status" value="1"/>
</dbReference>
<dbReference type="InterPro" id="IPR006197">
    <property type="entry name" value="Peptidase_S24_LexA"/>
</dbReference>
<dbReference type="CDD" id="cd06529">
    <property type="entry name" value="S24_LexA-like"/>
    <property type="match status" value="1"/>
</dbReference>
<dbReference type="InterPro" id="IPR006199">
    <property type="entry name" value="LexA_DNA-bd_dom"/>
</dbReference>
<keyword evidence="8 12" id="KW-0238">DNA-binding</keyword>
<dbReference type="GO" id="GO:0006281">
    <property type="term" value="P:DNA repair"/>
    <property type="evidence" value="ECO:0007669"/>
    <property type="project" value="UniProtKB-UniRule"/>
</dbReference>
<comment type="function">
    <text evidence="12">Represses a number of genes involved in the response to DNA damage (SOS response), including recA and lexA. In the presence of single-stranded DNA, RecA interacts with LexA causing an autocatalytic cleavage which disrupts the DNA-binding part of LexA, leading to derepression of the SOS regulon and eventually DNA repair.</text>
</comment>
<keyword evidence="4 12" id="KW-0227">DNA damage</keyword>
<accession>A0A0P0Z6C5</accession>
<keyword evidence="3 12" id="KW-0235">DNA replication</keyword>
<dbReference type="InterPro" id="IPR039418">
    <property type="entry name" value="LexA-like"/>
</dbReference>
<keyword evidence="9 12" id="KW-0804">Transcription</keyword>
<keyword evidence="11 12" id="KW-0742">SOS response</keyword>
<dbReference type="GO" id="GO:0006260">
    <property type="term" value="P:DNA replication"/>
    <property type="evidence" value="ECO:0007669"/>
    <property type="project" value="UniProtKB-UniRule"/>
</dbReference>
<dbReference type="GO" id="GO:0004252">
    <property type="term" value="F:serine-type endopeptidase activity"/>
    <property type="evidence" value="ECO:0007669"/>
    <property type="project" value="UniProtKB-UniRule"/>
</dbReference>
<keyword evidence="6 12" id="KW-0068">Autocatalytic cleavage</keyword>
<dbReference type="NCBIfam" id="TIGR00498">
    <property type="entry name" value="lexA"/>
    <property type="match status" value="1"/>
</dbReference>
<dbReference type="InterPro" id="IPR036286">
    <property type="entry name" value="LexA/Signal_pep-like_sf"/>
</dbReference>
<feature type="active site" description="For autocatalytic cleavage activity" evidence="12">
    <location>
        <position position="160"/>
    </location>
</feature>
<evidence type="ECO:0000256" key="8">
    <source>
        <dbReference type="ARBA" id="ARBA00023125"/>
    </source>
</evidence>
<comment type="subunit">
    <text evidence="12">Homodimer.</text>
</comment>
<feature type="site" description="Cleavage; by autolysis" evidence="12">
    <location>
        <begin position="125"/>
        <end position="126"/>
    </location>
</feature>
<protein>
    <recommendedName>
        <fullName evidence="12">LexA repressor</fullName>
        <ecNumber evidence="12">3.4.21.88</ecNumber>
    </recommendedName>
</protein>
<dbReference type="GO" id="GO:0003677">
    <property type="term" value="F:DNA binding"/>
    <property type="evidence" value="ECO:0007669"/>
    <property type="project" value="UniProtKB-UniRule"/>
</dbReference>
<keyword evidence="5 12" id="KW-0378">Hydrolase</keyword>
<dbReference type="GO" id="GO:0006508">
    <property type="term" value="P:proteolysis"/>
    <property type="evidence" value="ECO:0007669"/>
    <property type="project" value="InterPro"/>
</dbReference>
<organism evidence="17">
    <name type="scientific">Aurantimonas manganoxydans</name>
    <dbReference type="NCBI Taxonomy" id="651183"/>
    <lineage>
        <taxon>Bacteria</taxon>
        <taxon>Pseudomonadati</taxon>
        <taxon>Pseudomonadota</taxon>
        <taxon>Alphaproteobacteria</taxon>
        <taxon>Hyphomicrobiales</taxon>
        <taxon>Aurantimonadaceae</taxon>
        <taxon>Aurantimonas</taxon>
    </lineage>
</organism>
<dbReference type="FunFam" id="2.10.109.10:FF:000001">
    <property type="entry name" value="LexA repressor"/>
    <property type="match status" value="1"/>
</dbReference>
<feature type="DNA-binding region" description="H-T-H motif" evidence="12">
    <location>
        <begin position="26"/>
        <end position="46"/>
    </location>
</feature>
<evidence type="ECO:0000256" key="1">
    <source>
        <dbReference type="ARBA" id="ARBA00007484"/>
    </source>
</evidence>
<dbReference type="Gene3D" id="1.10.10.10">
    <property type="entry name" value="Winged helix-like DNA-binding domain superfamily/Winged helix DNA-binding domain"/>
    <property type="match status" value="1"/>
</dbReference>
<evidence type="ECO:0000256" key="12">
    <source>
        <dbReference type="HAMAP-Rule" id="MF_00015"/>
    </source>
</evidence>
<dbReference type="FunFam" id="1.10.10.10:FF:000102">
    <property type="entry name" value="LexA repressor"/>
    <property type="match status" value="1"/>
</dbReference>
<comment type="catalytic activity">
    <reaction evidence="12">
        <text>Hydrolysis of Ala-|-Gly bond in repressor LexA.</text>
        <dbReference type="EC" id="3.4.21.88"/>
    </reaction>
</comment>
<evidence type="ECO:0000256" key="11">
    <source>
        <dbReference type="ARBA" id="ARBA00023236"/>
    </source>
</evidence>
<evidence type="ECO:0000256" key="5">
    <source>
        <dbReference type="ARBA" id="ARBA00022801"/>
    </source>
</evidence>
<evidence type="ECO:0000313" key="17">
    <source>
        <dbReference type="EMBL" id="BAT29519.1"/>
    </source>
</evidence>
<dbReference type="InterPro" id="IPR006200">
    <property type="entry name" value="LexA"/>
</dbReference>
<dbReference type="GO" id="GO:0009432">
    <property type="term" value="P:SOS response"/>
    <property type="evidence" value="ECO:0007669"/>
    <property type="project" value="UniProtKB-UniRule"/>
</dbReference>
<keyword evidence="7 12" id="KW-0805">Transcription regulation</keyword>
<evidence type="ECO:0000256" key="2">
    <source>
        <dbReference type="ARBA" id="ARBA00022491"/>
    </source>
</evidence>
<evidence type="ECO:0000256" key="10">
    <source>
        <dbReference type="ARBA" id="ARBA00023204"/>
    </source>
</evidence>
<evidence type="ECO:0000256" key="13">
    <source>
        <dbReference type="RuleBase" id="RU003991"/>
    </source>
</evidence>
<dbReference type="HAMAP" id="MF_00015">
    <property type="entry name" value="LexA"/>
    <property type="match status" value="1"/>
</dbReference>
<keyword evidence="2 12" id="KW-0678">Repressor</keyword>
<comment type="similarity">
    <text evidence="1 12 13">Belongs to the peptidase S24 family.</text>
</comment>
<proteinExistence type="inferred from homology"/>
<dbReference type="Gene3D" id="2.10.109.10">
    <property type="entry name" value="Umud Fragment, subunit A"/>
    <property type="match status" value="1"/>
</dbReference>
<reference evidence="17" key="1">
    <citation type="journal article" date="2015" name="Proc. Natl. Acad. Sci. U.S.A.">
        <title>Bacterial clade with the ribosomal RNA operon on a small plasmid rather than the chromosome.</title>
        <authorList>
            <person name="Anda M."/>
            <person name="Ohtsubo Y."/>
            <person name="Okubo T."/>
            <person name="Sugawara M."/>
            <person name="Nagata Y."/>
            <person name="Tsuda M."/>
            <person name="Minamisawa K."/>
            <person name="Mitsui H."/>
        </authorList>
    </citation>
    <scope>NUCLEOTIDE SEQUENCE</scope>
    <source>
        <strain evidence="17">DSM 21871</strain>
    </source>
</reference>
<feature type="domain" description="Peptidase S24/S26A/S26B/S26C" evidence="15">
    <location>
        <begin position="118"/>
        <end position="233"/>
    </location>
</feature>
<sequence>MLTRKQHDLLVFVNDRVRETGVPPSFDEMKDALDLRSKSGIHRLITALEERGFIRRLPNRARALEILKLPESIQGNRPAPVGRTGFKPSVIEGSRDTARPAPASQPSPAKASASTAIPVMGRIAAGVPISAIQHNTHSIVVPPDMLGSGEHYALEVKGDSMIEAGILDGDTVVIRRGDTATPGEIVVALVDDEEATLKRFRRRGDTIALEAANPAYETRIFGSDRVKVQGKLIGLIRRY</sequence>
<dbReference type="EMBL" id="LC066380">
    <property type="protein sequence ID" value="BAT29519.1"/>
    <property type="molecule type" value="Genomic_DNA"/>
</dbReference>
<dbReference type="InterPro" id="IPR036390">
    <property type="entry name" value="WH_DNA-bd_sf"/>
</dbReference>
<dbReference type="SUPFAM" id="SSF46785">
    <property type="entry name" value="Winged helix' DNA-binding domain"/>
    <property type="match status" value="1"/>
</dbReference>
<dbReference type="PANTHER" id="PTHR33516:SF2">
    <property type="entry name" value="LEXA REPRESSOR-RELATED"/>
    <property type="match status" value="1"/>
</dbReference>
<dbReference type="Pfam" id="PF00717">
    <property type="entry name" value="Peptidase_S24"/>
    <property type="match status" value="1"/>
</dbReference>
<dbReference type="PANTHER" id="PTHR33516">
    <property type="entry name" value="LEXA REPRESSOR"/>
    <property type="match status" value="1"/>
</dbReference>
<dbReference type="InterPro" id="IPR050077">
    <property type="entry name" value="LexA_repressor"/>
</dbReference>
<dbReference type="PRINTS" id="PR00726">
    <property type="entry name" value="LEXASERPTASE"/>
</dbReference>
<keyword evidence="10 12" id="KW-0234">DNA repair</keyword>
<dbReference type="InterPro" id="IPR036388">
    <property type="entry name" value="WH-like_DNA-bd_sf"/>
</dbReference>
<evidence type="ECO:0000256" key="3">
    <source>
        <dbReference type="ARBA" id="ARBA00022705"/>
    </source>
</evidence>